<gene>
    <name evidence="2" type="ORF">OLC1_LOCUS4877</name>
</gene>
<reference evidence="2" key="1">
    <citation type="submission" date="2023-03" db="EMBL/GenBank/DDBJ databases">
        <authorList>
            <person name="Julca I."/>
        </authorList>
    </citation>
    <scope>NUCLEOTIDE SEQUENCE</scope>
</reference>
<organism evidence="2 3">
    <name type="scientific">Oldenlandia corymbosa var. corymbosa</name>
    <dbReference type="NCBI Taxonomy" id="529605"/>
    <lineage>
        <taxon>Eukaryota</taxon>
        <taxon>Viridiplantae</taxon>
        <taxon>Streptophyta</taxon>
        <taxon>Embryophyta</taxon>
        <taxon>Tracheophyta</taxon>
        <taxon>Spermatophyta</taxon>
        <taxon>Magnoliopsida</taxon>
        <taxon>eudicotyledons</taxon>
        <taxon>Gunneridae</taxon>
        <taxon>Pentapetalae</taxon>
        <taxon>asterids</taxon>
        <taxon>lamiids</taxon>
        <taxon>Gentianales</taxon>
        <taxon>Rubiaceae</taxon>
        <taxon>Rubioideae</taxon>
        <taxon>Spermacoceae</taxon>
        <taxon>Hedyotis-Oldenlandia complex</taxon>
        <taxon>Oldenlandia</taxon>
    </lineage>
</organism>
<feature type="region of interest" description="Disordered" evidence="1">
    <location>
        <begin position="42"/>
        <end position="71"/>
    </location>
</feature>
<evidence type="ECO:0000313" key="3">
    <source>
        <dbReference type="Proteomes" id="UP001161247"/>
    </source>
</evidence>
<sequence length="103" mass="11891">MSIGGWSNSRCSSVRLGGRQANLNAEYENKPKWLKFWRKIRRKKKKSGGNKSSSATPYDPESYMQNFDEGSGQMDGPDYLFRSFSARYADPSRSLRFKQFMDS</sequence>
<dbReference type="AlphaFoldDB" id="A0AAV1CFV2"/>
<evidence type="ECO:0000313" key="2">
    <source>
        <dbReference type="EMBL" id="CAI9093477.1"/>
    </source>
</evidence>
<evidence type="ECO:0000256" key="1">
    <source>
        <dbReference type="SAM" id="MobiDB-lite"/>
    </source>
</evidence>
<dbReference type="EMBL" id="OX459119">
    <property type="protein sequence ID" value="CAI9093477.1"/>
    <property type="molecule type" value="Genomic_DNA"/>
</dbReference>
<proteinExistence type="predicted"/>
<dbReference type="Proteomes" id="UP001161247">
    <property type="component" value="Chromosome 2"/>
</dbReference>
<protein>
    <submittedName>
        <fullName evidence="2">OLC1v1028984C1</fullName>
    </submittedName>
</protein>
<dbReference type="PANTHER" id="PTHR33168">
    <property type="entry name" value="STRESS INDUCED PROTEIN-RELATED"/>
    <property type="match status" value="1"/>
</dbReference>
<keyword evidence="3" id="KW-1185">Reference proteome</keyword>
<accession>A0AAV1CFV2</accession>
<name>A0AAV1CFV2_OLDCO</name>